<keyword evidence="3" id="KW-0479">Metal-binding</keyword>
<keyword evidence="9" id="KW-1185">Reference proteome</keyword>
<dbReference type="GO" id="GO:0008270">
    <property type="term" value="F:zinc ion binding"/>
    <property type="evidence" value="ECO:0007669"/>
    <property type="project" value="UniProtKB-KW"/>
</dbReference>
<evidence type="ECO:0000256" key="5">
    <source>
        <dbReference type="ARBA" id="ARBA00022833"/>
    </source>
</evidence>
<name>D7L4X3_ARALL</name>
<proteinExistence type="predicted"/>
<dbReference type="Gramene" id="fgenesh1_pg.C_scaffold_3001467">
    <property type="protein sequence ID" value="fgenesh1_pg.C_scaffold_3001467"/>
    <property type="gene ID" value="fgenesh1_pg.C_scaffold_3001467"/>
</dbReference>
<evidence type="ECO:0000256" key="1">
    <source>
        <dbReference type="ARBA" id="ARBA00000900"/>
    </source>
</evidence>
<sequence>MVFYVNDNVDSFIDVKRIYNNHDGGLRKNQNLFFDLQVHYTRAEEDNDDGEEEEEDLPNFDKLETLTVEQTHEFDREWLFGGDGDHTLAIVYYILDLLQVPCYYAIVSTLTDEIKDLKKHDANVERLQVTLGVTVSRFPGEDDDHLDVRFAVAPANNEAVETHLTTVVVQNDGYCVICMDMIRVGSAVEAGRMPCLHVFHRDCGEEWLRNCGICPLYLSLWFRSLHYSLYTDELI</sequence>
<evidence type="ECO:0000256" key="2">
    <source>
        <dbReference type="ARBA" id="ARBA00012483"/>
    </source>
</evidence>
<dbReference type="GO" id="GO:0009555">
    <property type="term" value="P:pollen development"/>
    <property type="evidence" value="ECO:0007669"/>
    <property type="project" value="EnsemblPlants"/>
</dbReference>
<dbReference type="InterPro" id="IPR001841">
    <property type="entry name" value="Znf_RING"/>
</dbReference>
<evidence type="ECO:0000256" key="6">
    <source>
        <dbReference type="PROSITE-ProRule" id="PRU00175"/>
    </source>
</evidence>
<evidence type="ECO:0000313" key="8">
    <source>
        <dbReference type="EMBL" id="EFH61367.1"/>
    </source>
</evidence>
<organism evidence="9">
    <name type="scientific">Arabidopsis lyrata subsp. lyrata</name>
    <name type="common">Lyre-leaved rock-cress</name>
    <dbReference type="NCBI Taxonomy" id="81972"/>
    <lineage>
        <taxon>Eukaryota</taxon>
        <taxon>Viridiplantae</taxon>
        <taxon>Streptophyta</taxon>
        <taxon>Embryophyta</taxon>
        <taxon>Tracheophyta</taxon>
        <taxon>Spermatophyta</taxon>
        <taxon>Magnoliopsida</taxon>
        <taxon>eudicotyledons</taxon>
        <taxon>Gunneridae</taxon>
        <taxon>Pentapetalae</taxon>
        <taxon>rosids</taxon>
        <taxon>malvids</taxon>
        <taxon>Brassicales</taxon>
        <taxon>Brassicaceae</taxon>
        <taxon>Camelineae</taxon>
        <taxon>Arabidopsis</taxon>
    </lineage>
</organism>
<dbReference type="SUPFAM" id="SSF57850">
    <property type="entry name" value="RING/U-box"/>
    <property type="match status" value="1"/>
</dbReference>
<dbReference type="Proteomes" id="UP000008694">
    <property type="component" value="Unassembled WGS sequence"/>
</dbReference>
<dbReference type="Gene3D" id="3.30.40.10">
    <property type="entry name" value="Zinc/RING finger domain, C3HC4 (zinc finger)"/>
    <property type="match status" value="1"/>
</dbReference>
<dbReference type="eggNOG" id="KOG0800">
    <property type="taxonomic scope" value="Eukaryota"/>
</dbReference>
<dbReference type="GO" id="GO:0061630">
    <property type="term" value="F:ubiquitin protein ligase activity"/>
    <property type="evidence" value="ECO:0007669"/>
    <property type="project" value="UniProtKB-EC"/>
</dbReference>
<protein>
    <recommendedName>
        <fullName evidence="2">RING-type E3 ubiquitin transferase</fullName>
        <ecNumber evidence="2">2.3.2.27</ecNumber>
    </recommendedName>
</protein>
<evidence type="ECO:0000313" key="9">
    <source>
        <dbReference type="Proteomes" id="UP000008694"/>
    </source>
</evidence>
<dbReference type="HOGENOM" id="CLU_082627_0_0_1"/>
<dbReference type="Pfam" id="PF13639">
    <property type="entry name" value="zf-RING_2"/>
    <property type="match status" value="1"/>
</dbReference>
<evidence type="ECO:0000256" key="4">
    <source>
        <dbReference type="ARBA" id="ARBA00022771"/>
    </source>
</evidence>
<keyword evidence="4 6" id="KW-0863">Zinc-finger</keyword>
<dbReference type="GO" id="GO:0005737">
    <property type="term" value="C:cytoplasm"/>
    <property type="evidence" value="ECO:0007669"/>
    <property type="project" value="TreeGrafter"/>
</dbReference>
<dbReference type="PROSITE" id="PS50089">
    <property type="entry name" value="ZF_RING_2"/>
    <property type="match status" value="1"/>
</dbReference>
<dbReference type="SMART" id="SM00184">
    <property type="entry name" value="RING"/>
    <property type="match status" value="1"/>
</dbReference>
<dbReference type="PANTHER" id="PTHR15710:SF184">
    <property type="entry name" value="RING_U-BOX SUPERFAMILY PROTEIN"/>
    <property type="match status" value="1"/>
</dbReference>
<evidence type="ECO:0000259" key="7">
    <source>
        <dbReference type="PROSITE" id="PS50089"/>
    </source>
</evidence>
<gene>
    <name evidence="8" type="ORF">ARALYDRAFT_341704</name>
</gene>
<dbReference type="InterPro" id="IPR013083">
    <property type="entry name" value="Znf_RING/FYVE/PHD"/>
</dbReference>
<dbReference type="GO" id="GO:0016567">
    <property type="term" value="P:protein ubiquitination"/>
    <property type="evidence" value="ECO:0007669"/>
    <property type="project" value="TreeGrafter"/>
</dbReference>
<comment type="catalytic activity">
    <reaction evidence="1">
        <text>S-ubiquitinyl-[E2 ubiquitin-conjugating enzyme]-L-cysteine + [acceptor protein]-L-lysine = [E2 ubiquitin-conjugating enzyme]-L-cysteine + N(6)-ubiquitinyl-[acceptor protein]-L-lysine.</text>
        <dbReference type="EC" id="2.3.2.27"/>
    </reaction>
</comment>
<accession>D7L4X3</accession>
<dbReference type="AlphaFoldDB" id="D7L4X3"/>
<dbReference type="EC" id="2.3.2.27" evidence="2"/>
<reference evidence="9" key="1">
    <citation type="journal article" date="2011" name="Nat. Genet.">
        <title>The Arabidopsis lyrata genome sequence and the basis of rapid genome size change.</title>
        <authorList>
            <person name="Hu T.T."/>
            <person name="Pattyn P."/>
            <person name="Bakker E.G."/>
            <person name="Cao J."/>
            <person name="Cheng J.-F."/>
            <person name="Clark R.M."/>
            <person name="Fahlgren N."/>
            <person name="Fawcett J.A."/>
            <person name="Grimwood J."/>
            <person name="Gundlach H."/>
            <person name="Haberer G."/>
            <person name="Hollister J.D."/>
            <person name="Ossowski S."/>
            <person name="Ottilar R.P."/>
            <person name="Salamov A.A."/>
            <person name="Schneeberger K."/>
            <person name="Spannagl M."/>
            <person name="Wang X."/>
            <person name="Yang L."/>
            <person name="Nasrallah M.E."/>
            <person name="Bergelson J."/>
            <person name="Carrington J.C."/>
            <person name="Gaut B.S."/>
            <person name="Schmutz J."/>
            <person name="Mayer K.F.X."/>
            <person name="Van de Peer Y."/>
            <person name="Grigoriev I.V."/>
            <person name="Nordborg M."/>
            <person name="Weigel D."/>
            <person name="Guo Y.-L."/>
        </authorList>
    </citation>
    <scope>NUCLEOTIDE SEQUENCE [LARGE SCALE GENOMIC DNA]</scope>
    <source>
        <strain evidence="9">cv. MN47</strain>
    </source>
</reference>
<keyword evidence="5" id="KW-0862">Zinc</keyword>
<dbReference type="EMBL" id="GL348715">
    <property type="protein sequence ID" value="EFH61367.1"/>
    <property type="molecule type" value="Genomic_DNA"/>
</dbReference>
<evidence type="ECO:0000256" key="3">
    <source>
        <dbReference type="ARBA" id="ARBA00022723"/>
    </source>
</evidence>
<dbReference type="PANTHER" id="PTHR15710">
    <property type="entry name" value="E3 UBIQUITIN-PROTEIN LIGASE PRAJA"/>
    <property type="match status" value="1"/>
</dbReference>
<feature type="domain" description="RING-type" evidence="7">
    <location>
        <begin position="175"/>
        <end position="214"/>
    </location>
</feature>